<name>A0A5B7DRF9_PORTR</name>
<organism evidence="2 3">
    <name type="scientific">Portunus trituberculatus</name>
    <name type="common">Swimming crab</name>
    <name type="synonym">Neptunus trituberculatus</name>
    <dbReference type="NCBI Taxonomy" id="210409"/>
    <lineage>
        <taxon>Eukaryota</taxon>
        <taxon>Metazoa</taxon>
        <taxon>Ecdysozoa</taxon>
        <taxon>Arthropoda</taxon>
        <taxon>Crustacea</taxon>
        <taxon>Multicrustacea</taxon>
        <taxon>Malacostraca</taxon>
        <taxon>Eumalacostraca</taxon>
        <taxon>Eucarida</taxon>
        <taxon>Decapoda</taxon>
        <taxon>Pleocyemata</taxon>
        <taxon>Brachyura</taxon>
        <taxon>Eubrachyura</taxon>
        <taxon>Portunoidea</taxon>
        <taxon>Portunidae</taxon>
        <taxon>Portuninae</taxon>
        <taxon>Portunus</taxon>
    </lineage>
</organism>
<keyword evidence="3" id="KW-1185">Reference proteome</keyword>
<dbReference type="EMBL" id="VSRR010001244">
    <property type="protein sequence ID" value="MPC23717.1"/>
    <property type="molecule type" value="Genomic_DNA"/>
</dbReference>
<feature type="region of interest" description="Disordered" evidence="1">
    <location>
        <begin position="111"/>
        <end position="181"/>
    </location>
</feature>
<feature type="compositionally biased region" description="Polar residues" evidence="1">
    <location>
        <begin position="143"/>
        <end position="159"/>
    </location>
</feature>
<feature type="compositionally biased region" description="Acidic residues" evidence="1">
    <location>
        <begin position="53"/>
        <end position="82"/>
    </location>
</feature>
<evidence type="ECO:0000256" key="1">
    <source>
        <dbReference type="SAM" id="MobiDB-lite"/>
    </source>
</evidence>
<evidence type="ECO:0000313" key="3">
    <source>
        <dbReference type="Proteomes" id="UP000324222"/>
    </source>
</evidence>
<evidence type="ECO:0000313" key="2">
    <source>
        <dbReference type="EMBL" id="MPC23717.1"/>
    </source>
</evidence>
<reference evidence="2 3" key="1">
    <citation type="submission" date="2019-05" db="EMBL/GenBank/DDBJ databases">
        <title>Another draft genome of Portunus trituberculatus and its Hox gene families provides insights of decapod evolution.</title>
        <authorList>
            <person name="Jeong J.-H."/>
            <person name="Song I."/>
            <person name="Kim S."/>
            <person name="Choi T."/>
            <person name="Kim D."/>
            <person name="Ryu S."/>
            <person name="Kim W."/>
        </authorList>
    </citation>
    <scope>NUCLEOTIDE SEQUENCE [LARGE SCALE GENOMIC DNA]</scope>
    <source>
        <tissue evidence="2">Muscle</tissue>
    </source>
</reference>
<feature type="compositionally biased region" description="Basic and acidic residues" evidence="1">
    <location>
        <begin position="41"/>
        <end position="52"/>
    </location>
</feature>
<feature type="region of interest" description="Disordered" evidence="1">
    <location>
        <begin position="27"/>
        <end position="96"/>
    </location>
</feature>
<dbReference type="AlphaFoldDB" id="A0A5B7DRF9"/>
<dbReference type="Proteomes" id="UP000324222">
    <property type="component" value="Unassembled WGS sequence"/>
</dbReference>
<accession>A0A5B7DRF9</accession>
<proteinExistence type="predicted"/>
<feature type="compositionally biased region" description="Polar residues" evidence="1">
    <location>
        <begin position="28"/>
        <end position="40"/>
    </location>
</feature>
<protein>
    <submittedName>
        <fullName evidence="2">Uncharacterized protein</fullName>
    </submittedName>
</protein>
<comment type="caution">
    <text evidence="2">The sequence shown here is derived from an EMBL/GenBank/DDBJ whole genome shotgun (WGS) entry which is preliminary data.</text>
</comment>
<sequence length="181" mass="19851">MGGILWGAHRLAYPMASCFASLHAGSLPTPSNSHQQASTCRETERVLDKPECSGEDSENDDKREEEEEEKKEEEVEEEEEESREQGGHVNISYSPTLTSPYPIKMAWNPLSSNPPTILTSTSSHPPTPSPCQTFSLPPRTLRHPSTSAPSPKHTPSPSFTFPPIATQPAPIFHPTKLSPLP</sequence>
<gene>
    <name evidence="2" type="ORF">E2C01_016777</name>
</gene>
<feature type="compositionally biased region" description="Low complexity" evidence="1">
    <location>
        <begin position="114"/>
        <end position="124"/>
    </location>
</feature>